<keyword evidence="16" id="KW-1185">Reference proteome</keyword>
<dbReference type="PROSITE" id="PS00756">
    <property type="entry name" value="SECY_2"/>
    <property type="match status" value="1"/>
</dbReference>
<keyword evidence="4 10" id="KW-1003">Cell membrane</keyword>
<gene>
    <name evidence="10" type="primary">secY</name>
    <name evidence="15" type="ordered locus">Mhar_0453</name>
</gene>
<keyword evidence="6 10" id="KW-0653">Protein transport</keyword>
<dbReference type="InterPro" id="IPR023201">
    <property type="entry name" value="SecY_dom_sf"/>
</dbReference>
<feature type="transmembrane region" description="Helical" evidence="10">
    <location>
        <begin position="411"/>
        <end position="434"/>
    </location>
</feature>
<feature type="transmembrane region" description="Helical" evidence="10">
    <location>
        <begin position="243"/>
        <end position="265"/>
    </location>
</feature>
<dbReference type="PATRIC" id="fig|1110509.7.peg.505"/>
<dbReference type="HAMAP" id="MF_01465">
    <property type="entry name" value="SecY"/>
    <property type="match status" value="1"/>
</dbReference>
<comment type="similarity">
    <text evidence="2 10 13">Belongs to the SecY/SEC61-alpha family.</text>
</comment>
<feature type="transmembrane region" description="Helical" evidence="10">
    <location>
        <begin position="286"/>
        <end position="304"/>
    </location>
</feature>
<evidence type="ECO:0000256" key="3">
    <source>
        <dbReference type="ARBA" id="ARBA00022448"/>
    </source>
</evidence>
<dbReference type="Pfam" id="PF00344">
    <property type="entry name" value="SecY"/>
    <property type="match status" value="1"/>
</dbReference>
<feature type="transmembrane region" description="Helical" evidence="10">
    <location>
        <begin position="469"/>
        <end position="491"/>
    </location>
</feature>
<comment type="subcellular location">
    <subcellularLocation>
        <location evidence="10">Cell membrane</location>
        <topology evidence="10">Multi-pass membrane protein</topology>
    </subcellularLocation>
    <subcellularLocation>
        <location evidence="1">Endomembrane system</location>
        <topology evidence="1">Multi-pass membrane protein</topology>
    </subcellularLocation>
    <subcellularLocation>
        <location evidence="12">Membrane</location>
        <topology evidence="12">Multi-pass membrane protein</topology>
    </subcellularLocation>
</comment>
<dbReference type="InterPro" id="IPR030659">
    <property type="entry name" value="SecY_CS"/>
</dbReference>
<dbReference type="InterPro" id="IPR019561">
    <property type="entry name" value="Translocon_Sec61/SecY_plug_dom"/>
</dbReference>
<dbReference type="STRING" id="1110509.Mhar_0453"/>
<feature type="transmembrane region" description="Helical" evidence="10">
    <location>
        <begin position="497"/>
        <end position="516"/>
    </location>
</feature>
<name>G7WMQ4_METH6</name>
<dbReference type="RefSeq" id="WP_014586023.1">
    <property type="nucleotide sequence ID" value="NC_017527.1"/>
</dbReference>
<evidence type="ECO:0000256" key="5">
    <source>
        <dbReference type="ARBA" id="ARBA00022692"/>
    </source>
</evidence>
<organism evidence="15 16">
    <name type="scientific">Methanothrix harundinacea (strain 6Ac)</name>
    <name type="common">Methanosaeta harundinacea</name>
    <dbReference type="NCBI Taxonomy" id="1110509"/>
    <lineage>
        <taxon>Archaea</taxon>
        <taxon>Methanobacteriati</taxon>
        <taxon>Methanobacteriota</taxon>
        <taxon>Stenosarchaea group</taxon>
        <taxon>Methanomicrobia</taxon>
        <taxon>Methanotrichales</taxon>
        <taxon>Methanotrichaceae</taxon>
        <taxon>Methanothrix</taxon>
    </lineage>
</organism>
<keyword evidence="3 10" id="KW-0813">Transport</keyword>
<evidence type="ECO:0000313" key="15">
    <source>
        <dbReference type="EMBL" id="AET63838.1"/>
    </source>
</evidence>
<evidence type="ECO:0000259" key="14">
    <source>
        <dbReference type="Pfam" id="PF10559"/>
    </source>
</evidence>
<dbReference type="SUPFAM" id="SSF103491">
    <property type="entry name" value="Preprotein translocase SecY subunit"/>
    <property type="match status" value="1"/>
</dbReference>
<proteinExistence type="inferred from homology"/>
<evidence type="ECO:0000313" key="16">
    <source>
        <dbReference type="Proteomes" id="UP000005877"/>
    </source>
</evidence>
<dbReference type="GO" id="GO:0005886">
    <property type="term" value="C:plasma membrane"/>
    <property type="evidence" value="ECO:0007669"/>
    <property type="project" value="UniProtKB-SubCell"/>
</dbReference>
<protein>
    <recommendedName>
        <fullName evidence="10 11">Protein translocase subunit SecY</fullName>
    </recommendedName>
    <alternativeName>
        <fullName evidence="10">Protein transport protein SEC61 subunit alpha homolog</fullName>
    </alternativeName>
</protein>
<dbReference type="GeneID" id="12509622"/>
<dbReference type="GO" id="GO:0006605">
    <property type="term" value="P:protein targeting"/>
    <property type="evidence" value="ECO:0007669"/>
    <property type="project" value="UniProtKB-UniRule"/>
</dbReference>
<evidence type="ECO:0000256" key="4">
    <source>
        <dbReference type="ARBA" id="ARBA00022475"/>
    </source>
</evidence>
<feature type="transmembrane region" description="Helical" evidence="10">
    <location>
        <begin position="145"/>
        <end position="173"/>
    </location>
</feature>
<feature type="transmembrane region" description="Helical" evidence="10">
    <location>
        <begin position="119"/>
        <end position="139"/>
    </location>
</feature>
<evidence type="ECO:0000256" key="8">
    <source>
        <dbReference type="ARBA" id="ARBA00023010"/>
    </source>
</evidence>
<dbReference type="OrthoDB" id="371914at2157"/>
<evidence type="ECO:0000256" key="13">
    <source>
        <dbReference type="RuleBase" id="RU004349"/>
    </source>
</evidence>
<sequence length="539" mass="57746">MNQHSFFYAIEPFVRRLPAVERPEGHVHFKKKLSWTVGILILYFALSNVSLFGLSPASIDLFGMYRAFFAGSFGSLMLLGIGPIVTASIVLQLLVGADIIKLNLRDPRDQAIFQGTQKLLVFVMIIVEALPQVTGGYLLPDQSLASALGVSLGLISLLIFVQICIGGVLVLFMDEVVSKWGIGSGVGLFIVAGVSQSLITGLFNWTIGDQGLPIGIIPKWVFIFTNDVLGLEDVFTTSGLERVFIDGGILALITTIVIILFVVLVESTRVEIPLAHSAVRGARGRFPVKLVYASVLPMILVRALQANIQMIGTLLAGKIGTMTTASTTDTASGVNIVYTAYSSILGTFTSTSSYDMVTGELVGATSPQPISGLMYYLSPINSPHDWIPGLVASSNPGMELLGLPPIAGWQIWLHVFTDAAVLIIGGVIFAMFWIETTGMGAKSVAAKIHASGLQVPGHRRNPVSIEKLLLRYIPKVTVIGGVIIGLLTLVASLMGTLGGAGGTGLLLAVSIVYRLYEQIASEQIQEMYPMMRRFFGESA</sequence>
<dbReference type="Gene3D" id="1.10.3370.10">
    <property type="entry name" value="SecY subunit domain"/>
    <property type="match status" value="1"/>
</dbReference>
<evidence type="ECO:0000256" key="7">
    <source>
        <dbReference type="ARBA" id="ARBA00022989"/>
    </source>
</evidence>
<dbReference type="PANTHER" id="PTHR10906">
    <property type="entry name" value="SECY/SEC61-ALPHA FAMILY MEMBER"/>
    <property type="match status" value="1"/>
</dbReference>
<dbReference type="GO" id="GO:0065002">
    <property type="term" value="P:intracellular protein transmembrane transport"/>
    <property type="evidence" value="ECO:0007669"/>
    <property type="project" value="UniProtKB-UniRule"/>
</dbReference>
<evidence type="ECO:0000256" key="1">
    <source>
        <dbReference type="ARBA" id="ARBA00004127"/>
    </source>
</evidence>
<dbReference type="PROSITE" id="PS00755">
    <property type="entry name" value="SECY_1"/>
    <property type="match status" value="1"/>
</dbReference>
<evidence type="ECO:0000256" key="2">
    <source>
        <dbReference type="ARBA" id="ARBA00005751"/>
    </source>
</evidence>
<dbReference type="EMBL" id="CP003117">
    <property type="protein sequence ID" value="AET63838.1"/>
    <property type="molecule type" value="Genomic_DNA"/>
</dbReference>
<evidence type="ECO:0000256" key="6">
    <source>
        <dbReference type="ARBA" id="ARBA00022927"/>
    </source>
</evidence>
<feature type="transmembrane region" description="Helical" evidence="10">
    <location>
        <begin position="33"/>
        <end position="53"/>
    </location>
</feature>
<dbReference type="AlphaFoldDB" id="G7WMQ4"/>
<dbReference type="HOGENOM" id="CLU_031763_3_0_2"/>
<evidence type="ECO:0000256" key="10">
    <source>
        <dbReference type="HAMAP-Rule" id="MF_01465"/>
    </source>
</evidence>
<dbReference type="GO" id="GO:0012505">
    <property type="term" value="C:endomembrane system"/>
    <property type="evidence" value="ECO:0007669"/>
    <property type="project" value="UniProtKB-SubCell"/>
</dbReference>
<keyword evidence="8 10" id="KW-0811">Translocation</keyword>
<keyword evidence="7 10" id="KW-1133">Transmembrane helix</keyword>
<comment type="subunit">
    <text evidence="10">Component of the Sec protein translocase complex. Heterotrimer consisting of alpha (SecY), beta (SecG) and gamma (SecE) subunits. The heterotrimers can form oligomers, although 1 heterotrimer is thought to be able to translocate proteins. Interacts with the ribosome. May interact with SecDF, and other proteins may be involved.</text>
</comment>
<feature type="transmembrane region" description="Helical" evidence="10">
    <location>
        <begin position="73"/>
        <end position="99"/>
    </location>
</feature>
<dbReference type="Pfam" id="PF10559">
    <property type="entry name" value="Plug_translocon"/>
    <property type="match status" value="1"/>
</dbReference>
<dbReference type="KEGG" id="mhi:Mhar_0453"/>
<dbReference type="Proteomes" id="UP000005877">
    <property type="component" value="Chromosome"/>
</dbReference>
<feature type="transmembrane region" description="Helical" evidence="10">
    <location>
        <begin position="180"/>
        <end position="203"/>
    </location>
</feature>
<dbReference type="InterPro" id="IPR026593">
    <property type="entry name" value="SecY"/>
</dbReference>
<feature type="domain" description="Translocon Sec61/SecY plug" evidence="14">
    <location>
        <begin position="41"/>
        <end position="74"/>
    </location>
</feature>
<keyword evidence="5 10" id="KW-0812">Transmembrane</keyword>
<comment type="function">
    <text evidence="10 11">The central subunit of the protein translocation channel SecYEG. Consists of two halves formed by TMs 1-5 and 6-10. These two domains form a lateral gate at the front which open onto the bilayer between TMs 2 and 7, and are clamped together by SecE at the back. The channel is closed by both a pore ring composed of hydrophobic SecY resides and a short helix (helix 2A) on the extracellular side of the membrane which forms a plug. The plug probably moves laterally to allow the channel to open. The ring and the pore may move independently.</text>
</comment>
<evidence type="ECO:0000256" key="11">
    <source>
        <dbReference type="RuleBase" id="RU000537"/>
    </source>
</evidence>
<accession>G7WMQ4</accession>
<reference evidence="15 16" key="1">
    <citation type="journal article" date="2012" name="PLoS ONE">
        <title>The genome characteristics and predicted function of methyl-group oxidation pathway in the obligate aceticlastic methanogens, Methanosaeta spp.</title>
        <authorList>
            <person name="Zhu J."/>
            <person name="Zheng H."/>
            <person name="Ai G."/>
            <person name="Zhang G."/>
            <person name="Liu D."/>
            <person name="Liu X."/>
            <person name="Dong X."/>
        </authorList>
    </citation>
    <scope>NUCLEOTIDE SEQUENCE [LARGE SCALE GENOMIC DNA]</scope>
    <source>
        <strain evidence="15 16">6Ac</strain>
    </source>
</reference>
<dbReference type="InterPro" id="IPR002208">
    <property type="entry name" value="SecY/SEC61-alpha"/>
</dbReference>
<evidence type="ECO:0000256" key="12">
    <source>
        <dbReference type="RuleBase" id="RU003484"/>
    </source>
</evidence>
<keyword evidence="9 10" id="KW-0472">Membrane</keyword>
<evidence type="ECO:0000256" key="9">
    <source>
        <dbReference type="ARBA" id="ARBA00023136"/>
    </source>
</evidence>
<dbReference type="NCBIfam" id="TIGR00967">
    <property type="entry name" value="3a0501s007"/>
    <property type="match status" value="1"/>
</dbReference>